<evidence type="ECO:0000313" key="3">
    <source>
        <dbReference type="EMBL" id="TWT54282.1"/>
    </source>
</evidence>
<gene>
    <name evidence="3" type="ORF">Pla22_19240</name>
</gene>
<dbReference type="RefSeq" id="WP_146514351.1">
    <property type="nucleotide sequence ID" value="NZ_SJPI01000001.1"/>
</dbReference>
<accession>A0A5C5WWP1</accession>
<comment type="caution">
    <text evidence="3">The sequence shown here is derived from an EMBL/GenBank/DDBJ whole genome shotgun (WGS) entry which is preliminary data.</text>
</comment>
<feature type="transmembrane region" description="Helical" evidence="1">
    <location>
        <begin position="756"/>
        <end position="776"/>
    </location>
</feature>
<sequence length="980" mass="107812">MTDAERQRLLDQLLELHFDLLDEPDASALRSRIEREPEVALLWQQTQRISDGLAQASRLDDPVAMVNVAGQRLAKPYQKRPLVAAALAACLGWLILAAGHLASRPAGPPMPIAIKARVDTQPDSSFAVNVQASPVSGTTTDFLVTPATLSFSVLNHRSVLFSGVVKTDVEGSVRIELPDQMVIPAETRLRIQAKQDSERSPSGTIEIPLPPTRCVTYLTTDRPLYAPGETVYVRSVTMTRVRQTAVVEVPIRYSLLRPDGPQVHSEVHEGVTQQGVGNTAFVLPADLDPGSYRVVAESLDGLFPSEQIPIEVKAFKRVTMAKSVLFDRRSYRPGEMVSATIRIKDLAGAPQMGARVTVQAIAGKSVLHRASGRSGDDGEFECLFRLPRSLMSDKARLSLEVAVGKVRESRSFPIPLVQGNPRVQFFPEGGELVAGLTNRVYVQTLDNSGAPVEISGEIVDEAESVVAAFTTNRDGRARFEITPALGKTYQWRSPTNDDAVSLPTAVADLPVIVTGKGVFGAHKPIEMVLRSLRSRAVVVHAVCRGRLLTRQNVLLHEGDNPISLEIPTDAAGVVRLTVFDDTDRPVMERLVYRKSQDTLKVSMNPILGEGSRRFRVQVSDPSGALSRAVLGVSVVNEEVAVQANQPRMTMPTFFRLGSEIANPEALENGDFYLSDQPESEVALDLLLATQGWRRFAWRGEGAMTSVNQKDLRERIVRLLSINGEGERQSVYTTDDEAKIQAWDEHLKASHESFRRMLVGGSIWTLIVFLLGSVWTWARHRRRWPRSVALLMVVVALAVPGCGQSQSTVITPSADYDTPSAVLPNTDLQDSPSTPSIMPDENEQATIEILQSLLLNGNSEAWFASQPITREKLQEMMVRRGLTPDTMADDLLAELRFPIRQYAYTAIEESVNEGSVPATLFWNPMLITADDGTAIIEFDVPDTVERLRWHIDVHASDGALGSWNSVRAVDPQMRPNRDLAD</sequence>
<evidence type="ECO:0000313" key="4">
    <source>
        <dbReference type="Proteomes" id="UP000316598"/>
    </source>
</evidence>
<dbReference type="OrthoDB" id="97821at2"/>
<proteinExistence type="predicted"/>
<dbReference type="InterPro" id="IPR002890">
    <property type="entry name" value="MG2"/>
</dbReference>
<dbReference type="Gene3D" id="2.60.40.1930">
    <property type="match status" value="1"/>
</dbReference>
<dbReference type="EMBL" id="SJPI01000001">
    <property type="protein sequence ID" value="TWT54282.1"/>
    <property type="molecule type" value="Genomic_DNA"/>
</dbReference>
<evidence type="ECO:0000259" key="2">
    <source>
        <dbReference type="Pfam" id="PF01835"/>
    </source>
</evidence>
<keyword evidence="1" id="KW-1133">Transmembrane helix</keyword>
<evidence type="ECO:0000256" key="1">
    <source>
        <dbReference type="SAM" id="Phobius"/>
    </source>
</evidence>
<dbReference type="GO" id="GO:0004866">
    <property type="term" value="F:endopeptidase inhibitor activity"/>
    <property type="evidence" value="ECO:0007669"/>
    <property type="project" value="InterPro"/>
</dbReference>
<dbReference type="AlphaFoldDB" id="A0A5C5WWP1"/>
<dbReference type="Pfam" id="PF01835">
    <property type="entry name" value="MG2"/>
    <property type="match status" value="1"/>
</dbReference>
<keyword evidence="1" id="KW-0472">Membrane</keyword>
<name>A0A5C5WWP1_9BACT</name>
<keyword evidence="1" id="KW-0812">Transmembrane</keyword>
<organism evidence="3 4">
    <name type="scientific">Rubripirellula amarantea</name>
    <dbReference type="NCBI Taxonomy" id="2527999"/>
    <lineage>
        <taxon>Bacteria</taxon>
        <taxon>Pseudomonadati</taxon>
        <taxon>Planctomycetota</taxon>
        <taxon>Planctomycetia</taxon>
        <taxon>Pirellulales</taxon>
        <taxon>Pirellulaceae</taxon>
        <taxon>Rubripirellula</taxon>
    </lineage>
</organism>
<keyword evidence="4" id="KW-1185">Reference proteome</keyword>
<reference evidence="3 4" key="1">
    <citation type="submission" date="2019-02" db="EMBL/GenBank/DDBJ databases">
        <title>Deep-cultivation of Planctomycetes and their phenomic and genomic characterization uncovers novel biology.</title>
        <authorList>
            <person name="Wiegand S."/>
            <person name="Jogler M."/>
            <person name="Boedeker C."/>
            <person name="Pinto D."/>
            <person name="Vollmers J."/>
            <person name="Rivas-Marin E."/>
            <person name="Kohn T."/>
            <person name="Peeters S.H."/>
            <person name="Heuer A."/>
            <person name="Rast P."/>
            <person name="Oberbeckmann S."/>
            <person name="Bunk B."/>
            <person name="Jeske O."/>
            <person name="Meyerdierks A."/>
            <person name="Storesund J.E."/>
            <person name="Kallscheuer N."/>
            <person name="Luecker S."/>
            <person name="Lage O.M."/>
            <person name="Pohl T."/>
            <person name="Merkel B.J."/>
            <person name="Hornburger P."/>
            <person name="Mueller R.-W."/>
            <person name="Bruemmer F."/>
            <person name="Labrenz M."/>
            <person name="Spormann A.M."/>
            <person name="Op Den Camp H."/>
            <person name="Overmann J."/>
            <person name="Amann R."/>
            <person name="Jetten M.S.M."/>
            <person name="Mascher T."/>
            <person name="Medema M.H."/>
            <person name="Devos D.P."/>
            <person name="Kaster A.-K."/>
            <person name="Ovreas L."/>
            <person name="Rohde M."/>
            <person name="Galperin M.Y."/>
            <person name="Jogler C."/>
        </authorList>
    </citation>
    <scope>NUCLEOTIDE SEQUENCE [LARGE SCALE GENOMIC DNA]</scope>
    <source>
        <strain evidence="3 4">Pla22</strain>
    </source>
</reference>
<feature type="domain" description="Macroglobulin" evidence="2">
    <location>
        <begin position="217"/>
        <end position="298"/>
    </location>
</feature>
<protein>
    <submittedName>
        <fullName evidence="3">MG2 domain protein</fullName>
    </submittedName>
</protein>
<dbReference type="Proteomes" id="UP000316598">
    <property type="component" value="Unassembled WGS sequence"/>
</dbReference>
<feature type="transmembrane region" description="Helical" evidence="1">
    <location>
        <begin position="82"/>
        <end position="102"/>
    </location>
</feature>